<dbReference type="EMBL" id="CP041165">
    <property type="protein sequence ID" value="QOP40900.1"/>
    <property type="molecule type" value="Genomic_DNA"/>
</dbReference>
<name>A0A7M1AU28_9BACT</name>
<evidence type="ECO:0000313" key="1">
    <source>
        <dbReference type="EMBL" id="QOP40900.1"/>
    </source>
</evidence>
<dbReference type="RefSeq" id="WP_193114321.1">
    <property type="nucleotide sequence ID" value="NZ_CP041165.1"/>
</dbReference>
<protein>
    <recommendedName>
        <fullName evidence="3">DUF2279 domain-containing protein</fullName>
    </recommendedName>
</protein>
<proteinExistence type="predicted"/>
<reference evidence="1 2" key="1">
    <citation type="submission" date="2019-06" db="EMBL/GenBank/DDBJ databases">
        <title>Sulfurimonas gotlandica sp. nov., a chemoautotrophic and psychrotolerant epsilonproteobacterium isolated from a pelagic redoxcline, and an emended description of the genus Sulfurimonas.</title>
        <authorList>
            <person name="Wang S."/>
            <person name="Jiang L."/>
            <person name="Shao Z."/>
        </authorList>
    </citation>
    <scope>NUCLEOTIDE SEQUENCE [LARGE SCALE GENOMIC DNA]</scope>
    <source>
        <strain evidence="1 2">B2</strain>
    </source>
</reference>
<dbReference type="AlphaFoldDB" id="A0A7M1AU28"/>
<keyword evidence="2" id="KW-1185">Reference proteome</keyword>
<evidence type="ECO:0000313" key="2">
    <source>
        <dbReference type="Proteomes" id="UP000593910"/>
    </source>
</evidence>
<dbReference type="KEGG" id="smax:FJR03_03760"/>
<evidence type="ECO:0008006" key="3">
    <source>
        <dbReference type="Google" id="ProtNLM"/>
    </source>
</evidence>
<dbReference type="Proteomes" id="UP000593910">
    <property type="component" value="Chromosome"/>
</dbReference>
<accession>A0A7M1AU28</accession>
<sequence>MKKILIFISSFLLITQLKATDSFNSEFSHAVGGVVTAGGIVAVVDGFYPEYREDRAMIGFVGSSIIVVIQQAIDYAEYRNAKGQLLDAGWHIVGSALGAYVTDQYILSPVVKESSTEGKYVGFLFQHSF</sequence>
<gene>
    <name evidence="1" type="ORF">FJR03_03760</name>
</gene>
<organism evidence="1 2">
    <name type="scientific">Sulfurimonas marina</name>
    <dbReference type="NCBI Taxonomy" id="2590551"/>
    <lineage>
        <taxon>Bacteria</taxon>
        <taxon>Pseudomonadati</taxon>
        <taxon>Campylobacterota</taxon>
        <taxon>Epsilonproteobacteria</taxon>
        <taxon>Campylobacterales</taxon>
        <taxon>Sulfurimonadaceae</taxon>
        <taxon>Sulfurimonas</taxon>
    </lineage>
</organism>